<dbReference type="InterPro" id="IPR011990">
    <property type="entry name" value="TPR-like_helical_dom_sf"/>
</dbReference>
<dbReference type="OrthoDB" id="9991317at2759"/>
<accession>A0A0C9V889</accession>
<dbReference type="Proteomes" id="UP000054279">
    <property type="component" value="Unassembled WGS sequence"/>
</dbReference>
<name>A0A0C9V889_SPHS4</name>
<dbReference type="AlphaFoldDB" id="A0A0C9V889"/>
<keyword evidence="2" id="KW-1185">Reference proteome</keyword>
<dbReference type="Gene3D" id="1.25.40.10">
    <property type="entry name" value="Tetratricopeptide repeat domain"/>
    <property type="match status" value="1"/>
</dbReference>
<evidence type="ECO:0000313" key="2">
    <source>
        <dbReference type="Proteomes" id="UP000054279"/>
    </source>
</evidence>
<evidence type="ECO:0000313" key="1">
    <source>
        <dbReference type="EMBL" id="KIJ33665.1"/>
    </source>
</evidence>
<feature type="non-terminal residue" evidence="1">
    <location>
        <position position="621"/>
    </location>
</feature>
<dbReference type="HOGENOM" id="CLU_440473_0_0_1"/>
<gene>
    <name evidence="1" type="ORF">M422DRAFT_182919</name>
</gene>
<protein>
    <submittedName>
        <fullName evidence="1">Uncharacterized protein</fullName>
    </submittedName>
</protein>
<organism evidence="1 2">
    <name type="scientific">Sphaerobolus stellatus (strain SS14)</name>
    <dbReference type="NCBI Taxonomy" id="990650"/>
    <lineage>
        <taxon>Eukaryota</taxon>
        <taxon>Fungi</taxon>
        <taxon>Dikarya</taxon>
        <taxon>Basidiomycota</taxon>
        <taxon>Agaricomycotina</taxon>
        <taxon>Agaricomycetes</taxon>
        <taxon>Phallomycetidae</taxon>
        <taxon>Geastrales</taxon>
        <taxon>Sphaerobolaceae</taxon>
        <taxon>Sphaerobolus</taxon>
    </lineage>
</organism>
<dbReference type="SUPFAM" id="SSF48452">
    <property type="entry name" value="TPR-like"/>
    <property type="match status" value="1"/>
</dbReference>
<proteinExistence type="predicted"/>
<reference evidence="1 2" key="1">
    <citation type="submission" date="2014-06" db="EMBL/GenBank/DDBJ databases">
        <title>Evolutionary Origins and Diversification of the Mycorrhizal Mutualists.</title>
        <authorList>
            <consortium name="DOE Joint Genome Institute"/>
            <consortium name="Mycorrhizal Genomics Consortium"/>
            <person name="Kohler A."/>
            <person name="Kuo A."/>
            <person name="Nagy L.G."/>
            <person name="Floudas D."/>
            <person name="Copeland A."/>
            <person name="Barry K.W."/>
            <person name="Cichocki N."/>
            <person name="Veneault-Fourrey C."/>
            <person name="LaButti K."/>
            <person name="Lindquist E.A."/>
            <person name="Lipzen A."/>
            <person name="Lundell T."/>
            <person name="Morin E."/>
            <person name="Murat C."/>
            <person name="Riley R."/>
            <person name="Ohm R."/>
            <person name="Sun H."/>
            <person name="Tunlid A."/>
            <person name="Henrissat B."/>
            <person name="Grigoriev I.V."/>
            <person name="Hibbett D.S."/>
            <person name="Martin F."/>
        </authorList>
    </citation>
    <scope>NUCLEOTIDE SEQUENCE [LARGE SCALE GENOMIC DNA]</scope>
    <source>
        <strain evidence="1 2">SS14</strain>
    </source>
</reference>
<dbReference type="EMBL" id="KN837209">
    <property type="protein sequence ID" value="KIJ33665.1"/>
    <property type="molecule type" value="Genomic_DNA"/>
</dbReference>
<sequence>VEDIDSATKLFQDAHQPIPGSHPFKAKILSHLANSFSLRFAVFGHLGDLNEAIRTQESTIACIPKQNQNPFKPLSPGFLQMLLVIHNNSFHGYGDQDFSLSLQHLQGALSNISQNHSGQTTLFLYLGITYMYQFQWSRDIAAIANSIQSLQEAIDICNKCPDPTWISCTTALGNTLLQNRYKAMGDLGDLDTAVINQQKAIQLTPETNSAMAVHLADLAYALEQRFQRFREILDINNALHAQQNATELTPENHSARAELISNLGILQCIRFDHHGNHKDIESAIINQEFAIQLFPESDASRAGYLSCIGNSFITLSFHARYSYENKLVDIDKAIGLLQEAIGLLPKKHADHSIYLNALGLSFGSCFKQTGVASDFNNAVNAFYEASSGEPSSPMVRYQAALNWANMCSEGQSLGSPLQAFKVADIQRVINQAVDRTISLGNLNLALEWLEEGRSIIWRQISHLRQPGQALEIKHPELSQKFNLLSQALMKAGVTGPSQSFNIGRTIPQLQMEAEANIHDTLAIQYESLLKDIRTKPGFESFLHPRMVPDPIPVSKAGPVVIINVVEAHGDAIVLQSADPSSPIIHIHLPEISSEKVSNLVDELIQCDSHNVNNCGLILMHQ</sequence>